<evidence type="ECO:0000313" key="1">
    <source>
        <dbReference type="EMBL" id="PLW31912.1"/>
    </source>
</evidence>
<evidence type="ECO:0000313" key="2">
    <source>
        <dbReference type="Proteomes" id="UP000235392"/>
    </source>
</evidence>
<reference evidence="1 2" key="1">
    <citation type="submission" date="2017-11" db="EMBL/GenBank/DDBJ databases">
        <title>De novo assembly and phasing of dikaryotic genomes from two isolates of Puccinia coronata f. sp. avenae, the causal agent of oat crown rust.</title>
        <authorList>
            <person name="Miller M.E."/>
            <person name="Zhang Y."/>
            <person name="Omidvar V."/>
            <person name="Sperschneider J."/>
            <person name="Schwessinger B."/>
            <person name="Raley C."/>
            <person name="Palmer J.M."/>
            <person name="Garnica D."/>
            <person name="Upadhyaya N."/>
            <person name="Rathjen J."/>
            <person name="Taylor J.M."/>
            <person name="Park R.F."/>
            <person name="Dodds P.N."/>
            <person name="Hirsch C.D."/>
            <person name="Kianian S.F."/>
            <person name="Figueroa M."/>
        </authorList>
    </citation>
    <scope>NUCLEOTIDE SEQUENCE [LARGE SCALE GENOMIC DNA]</scope>
    <source>
        <strain evidence="1">12SD80</strain>
    </source>
</reference>
<comment type="caution">
    <text evidence="1">The sequence shown here is derived from an EMBL/GenBank/DDBJ whole genome shotgun (WGS) entry which is preliminary data.</text>
</comment>
<gene>
    <name evidence="1" type="ORF">PCASD_21252</name>
</gene>
<accession>A0A2N5U2H9</accession>
<dbReference type="Proteomes" id="UP000235392">
    <property type="component" value="Unassembled WGS sequence"/>
</dbReference>
<name>A0A2N5U2H9_9BASI</name>
<dbReference type="AlphaFoldDB" id="A0A2N5U2H9"/>
<protein>
    <recommendedName>
        <fullName evidence="3">DDE Tnp4 domain-containing protein</fullName>
    </recommendedName>
</protein>
<evidence type="ECO:0008006" key="3">
    <source>
        <dbReference type="Google" id="ProtNLM"/>
    </source>
</evidence>
<sequence>MRQLFKRQELLRELFFLYMIAFDDDLDSEITHQKKKTRKQQWYNLCFSNLANISELLELVIKNQNLEPRSKVTVRQEFEIAEIFQLPSYIFKQTLRTSKDGFLYVLRQIEYHDIFAPRGVRPQLTVAHQLALTLEQLGSSGNSASVGRFSRNLNVATGTVVKVTRRVLEALVLLGPLFLKWPDASRRAEISAFMKNEGFEGCVGFVDGTTFPIFQRPGKDD</sequence>
<organism evidence="1 2">
    <name type="scientific">Puccinia coronata f. sp. avenae</name>
    <dbReference type="NCBI Taxonomy" id="200324"/>
    <lineage>
        <taxon>Eukaryota</taxon>
        <taxon>Fungi</taxon>
        <taxon>Dikarya</taxon>
        <taxon>Basidiomycota</taxon>
        <taxon>Pucciniomycotina</taxon>
        <taxon>Pucciniomycetes</taxon>
        <taxon>Pucciniales</taxon>
        <taxon>Pucciniaceae</taxon>
        <taxon>Puccinia</taxon>
    </lineage>
</organism>
<dbReference type="EMBL" id="PGCI01000257">
    <property type="protein sequence ID" value="PLW31912.1"/>
    <property type="molecule type" value="Genomic_DNA"/>
</dbReference>
<proteinExistence type="predicted"/>